<reference evidence="8" key="1">
    <citation type="submission" date="2021-04" db="EMBL/GenBank/DDBJ databases">
        <title>Genome based classification of Actinospica acidithermotolerans sp. nov., an actinobacterium isolated from an Indonesian hot spring.</title>
        <authorList>
            <person name="Kusuma A.B."/>
            <person name="Putra K.E."/>
            <person name="Nafisah S."/>
            <person name="Loh J."/>
            <person name="Nouioui I."/>
            <person name="Goodfellow M."/>
        </authorList>
    </citation>
    <scope>NUCLEOTIDE SEQUENCE</scope>
    <source>
        <strain evidence="8">MGRD01-02</strain>
    </source>
</reference>
<dbReference type="Proteomes" id="UP000676325">
    <property type="component" value="Unassembled WGS sequence"/>
</dbReference>
<keyword evidence="4 7" id="KW-1133">Transmembrane helix</keyword>
<feature type="transmembrane region" description="Helical" evidence="7">
    <location>
        <begin position="86"/>
        <end position="105"/>
    </location>
</feature>
<comment type="subcellular location">
    <subcellularLocation>
        <location evidence="1">Membrane</location>
        <topology evidence="1">Multi-pass membrane protein</topology>
    </subcellularLocation>
</comment>
<keyword evidence="2 7" id="KW-0812">Transmembrane</keyword>
<dbReference type="GO" id="GO:0005886">
    <property type="term" value="C:plasma membrane"/>
    <property type="evidence" value="ECO:0007669"/>
    <property type="project" value="TreeGrafter"/>
</dbReference>
<feature type="transmembrane region" description="Helical" evidence="7">
    <location>
        <begin position="427"/>
        <end position="446"/>
    </location>
</feature>
<organism evidence="8 9">
    <name type="scientific">Actinospica acidithermotolerans</name>
    <dbReference type="NCBI Taxonomy" id="2828514"/>
    <lineage>
        <taxon>Bacteria</taxon>
        <taxon>Bacillati</taxon>
        <taxon>Actinomycetota</taxon>
        <taxon>Actinomycetes</taxon>
        <taxon>Catenulisporales</taxon>
        <taxon>Actinospicaceae</taxon>
        <taxon>Actinospica</taxon>
    </lineage>
</organism>
<feature type="transmembrane region" description="Helical" evidence="7">
    <location>
        <begin position="151"/>
        <end position="169"/>
    </location>
</feature>
<dbReference type="EMBL" id="JAGSOH010000001">
    <property type="protein sequence ID" value="MBR7824823.1"/>
    <property type="molecule type" value="Genomic_DNA"/>
</dbReference>
<feature type="transmembrane region" description="Helical" evidence="7">
    <location>
        <begin position="189"/>
        <end position="209"/>
    </location>
</feature>
<evidence type="ECO:0000256" key="2">
    <source>
        <dbReference type="ARBA" id="ARBA00022692"/>
    </source>
</evidence>
<dbReference type="InterPro" id="IPR001182">
    <property type="entry name" value="FtsW/RodA"/>
</dbReference>
<feature type="transmembrane region" description="Helical" evidence="7">
    <location>
        <begin position="253"/>
        <end position="270"/>
    </location>
</feature>
<evidence type="ECO:0000256" key="4">
    <source>
        <dbReference type="ARBA" id="ARBA00022989"/>
    </source>
</evidence>
<feature type="transmembrane region" description="Helical" evidence="7">
    <location>
        <begin position="28"/>
        <end position="52"/>
    </location>
</feature>
<keyword evidence="5 7" id="KW-0472">Membrane</keyword>
<protein>
    <submittedName>
        <fullName evidence="8">FtsW/RodA/SpoVE family cell cycle protein</fullName>
    </submittedName>
</protein>
<feature type="transmembrane region" description="Helical" evidence="7">
    <location>
        <begin position="125"/>
        <end position="142"/>
    </location>
</feature>
<feature type="transmembrane region" description="Helical" evidence="7">
    <location>
        <begin position="277"/>
        <end position="298"/>
    </location>
</feature>
<evidence type="ECO:0000313" key="8">
    <source>
        <dbReference type="EMBL" id="MBR7824823.1"/>
    </source>
</evidence>
<dbReference type="GO" id="GO:0008360">
    <property type="term" value="P:regulation of cell shape"/>
    <property type="evidence" value="ECO:0007669"/>
    <property type="project" value="UniProtKB-KW"/>
</dbReference>
<dbReference type="GO" id="GO:0015648">
    <property type="term" value="F:lipid-linked peptidoglycan transporter activity"/>
    <property type="evidence" value="ECO:0007669"/>
    <property type="project" value="TreeGrafter"/>
</dbReference>
<dbReference type="PANTHER" id="PTHR30474">
    <property type="entry name" value="CELL CYCLE PROTEIN"/>
    <property type="match status" value="1"/>
</dbReference>
<feature type="region of interest" description="Disordered" evidence="6">
    <location>
        <begin position="1"/>
        <end position="20"/>
    </location>
</feature>
<evidence type="ECO:0000256" key="7">
    <source>
        <dbReference type="SAM" id="Phobius"/>
    </source>
</evidence>
<name>A0A941E6G9_9ACTN</name>
<proteinExistence type="predicted"/>
<sequence length="492" mass="52105">MAASPSVGGAVSPPPAEPEIPKRRNAEAVLLAGAWTVGMFAYANVGLASSAAKLPANYWTVGVLFAAVLLVAHLAVRWLAPYADPLLLPLAAMINGLGLVLISRLDPYNIANKLAPKAGAAGQQAIFTVLGVAVLVAVLFFLRDHKILQRYAYISALAGLILIALPAVLPASMSEVNGARSWIKFAGLSIQPAEFGKLLMVSFFAAYLHTKRDTLALASRKVLGVYIPRGRDMGPLVVCWAFAMLVLIRETDLGVSLMFFGAFVIMLYLATERASWLIFGVVMFIGGAALVAMTFSHVQARFDSWLNPFGSVTGNSRQTAQSLYAFANGGLFGTGLNQGYPTLVGFANNADYIMDTVGEELGLIGLAALLISYALFVARGLKTALLVRDPFGKLFASGLAVTFALQVFITAGGVMRVIPLTGLPMPFLAAGGSALLANWILVALLLRISDAARRPLPPALPLTAPPSLLDPRSPGRTDDGGRYYGQDKAVRT</sequence>
<keyword evidence="3" id="KW-0133">Cell shape</keyword>
<feature type="transmembrane region" description="Helical" evidence="7">
    <location>
        <begin position="361"/>
        <end position="382"/>
    </location>
</feature>
<feature type="transmembrane region" description="Helical" evidence="7">
    <location>
        <begin position="394"/>
        <end position="415"/>
    </location>
</feature>
<feature type="transmembrane region" description="Helical" evidence="7">
    <location>
        <begin position="58"/>
        <end position="79"/>
    </location>
</feature>
<keyword evidence="9" id="KW-1185">Reference proteome</keyword>
<feature type="compositionally biased region" description="Low complexity" evidence="6">
    <location>
        <begin position="1"/>
        <end position="11"/>
    </location>
</feature>
<feature type="region of interest" description="Disordered" evidence="6">
    <location>
        <begin position="463"/>
        <end position="492"/>
    </location>
</feature>
<evidence type="ECO:0000256" key="5">
    <source>
        <dbReference type="ARBA" id="ARBA00023136"/>
    </source>
</evidence>
<dbReference type="PANTHER" id="PTHR30474:SF3">
    <property type="entry name" value="PEPTIDOGLYCAN GLYCOSYLTRANSFERASE RODA"/>
    <property type="match status" value="1"/>
</dbReference>
<evidence type="ECO:0000256" key="6">
    <source>
        <dbReference type="SAM" id="MobiDB-lite"/>
    </source>
</evidence>
<gene>
    <name evidence="8" type="ORF">KDK95_00775</name>
</gene>
<evidence type="ECO:0000256" key="3">
    <source>
        <dbReference type="ARBA" id="ARBA00022960"/>
    </source>
</evidence>
<dbReference type="Pfam" id="PF01098">
    <property type="entry name" value="FTSW_RODA_SPOVE"/>
    <property type="match status" value="1"/>
</dbReference>
<dbReference type="GO" id="GO:0032153">
    <property type="term" value="C:cell division site"/>
    <property type="evidence" value="ECO:0007669"/>
    <property type="project" value="TreeGrafter"/>
</dbReference>
<dbReference type="AlphaFoldDB" id="A0A941E6G9"/>
<evidence type="ECO:0000256" key="1">
    <source>
        <dbReference type="ARBA" id="ARBA00004141"/>
    </source>
</evidence>
<comment type="caution">
    <text evidence="8">The sequence shown here is derived from an EMBL/GenBank/DDBJ whole genome shotgun (WGS) entry which is preliminary data.</text>
</comment>
<accession>A0A941E6G9</accession>
<dbReference type="GO" id="GO:0051301">
    <property type="term" value="P:cell division"/>
    <property type="evidence" value="ECO:0007669"/>
    <property type="project" value="InterPro"/>
</dbReference>
<evidence type="ECO:0000313" key="9">
    <source>
        <dbReference type="Proteomes" id="UP000676325"/>
    </source>
</evidence>